<proteinExistence type="inferred from homology"/>
<evidence type="ECO:0000256" key="4">
    <source>
        <dbReference type="ARBA" id="ARBA00022912"/>
    </source>
</evidence>
<dbReference type="CDD" id="cd14498">
    <property type="entry name" value="DSP"/>
    <property type="match status" value="1"/>
</dbReference>
<comment type="similarity">
    <text evidence="1">Belongs to the protein-tyrosine phosphatase family. Non-receptor class dual specificity subfamily.</text>
</comment>
<feature type="domain" description="Tyrosine-protein phosphatase" evidence="5">
    <location>
        <begin position="28"/>
        <end position="194"/>
    </location>
</feature>
<gene>
    <name evidence="7" type="ORF">MIND_01337000</name>
</gene>
<evidence type="ECO:0000313" key="7">
    <source>
        <dbReference type="EMBL" id="KAF7290234.1"/>
    </source>
</evidence>
<dbReference type="GO" id="GO:0043409">
    <property type="term" value="P:negative regulation of MAPK cascade"/>
    <property type="evidence" value="ECO:0007669"/>
    <property type="project" value="TreeGrafter"/>
</dbReference>
<evidence type="ECO:0000256" key="3">
    <source>
        <dbReference type="ARBA" id="ARBA00022801"/>
    </source>
</evidence>
<dbReference type="InterPro" id="IPR000340">
    <property type="entry name" value="Dual-sp_phosphatase_cat-dom"/>
</dbReference>
<name>A0A8H6VQR4_9AGAR</name>
<dbReference type="GeneID" id="59352332"/>
<dbReference type="Proteomes" id="UP000636479">
    <property type="component" value="Unassembled WGS sequence"/>
</dbReference>
<dbReference type="EC" id="3.1.3.48" evidence="2"/>
<dbReference type="Pfam" id="PF00782">
    <property type="entry name" value="DSPc"/>
    <property type="match status" value="1"/>
</dbReference>
<dbReference type="SUPFAM" id="SSF52799">
    <property type="entry name" value="(Phosphotyrosine protein) phosphatases II"/>
    <property type="match status" value="1"/>
</dbReference>
<accession>A0A8H6VQR4</accession>
<keyword evidence="4" id="KW-0904">Protein phosphatase</keyword>
<dbReference type="PROSITE" id="PS50054">
    <property type="entry name" value="TYR_PHOSPHATASE_DUAL"/>
    <property type="match status" value="1"/>
</dbReference>
<dbReference type="PANTHER" id="PTHR10159">
    <property type="entry name" value="DUAL SPECIFICITY PROTEIN PHOSPHATASE"/>
    <property type="match status" value="1"/>
</dbReference>
<dbReference type="AlphaFoldDB" id="A0A8H6VQR4"/>
<organism evidence="7 8">
    <name type="scientific">Mycena indigotica</name>
    <dbReference type="NCBI Taxonomy" id="2126181"/>
    <lineage>
        <taxon>Eukaryota</taxon>
        <taxon>Fungi</taxon>
        <taxon>Dikarya</taxon>
        <taxon>Basidiomycota</taxon>
        <taxon>Agaricomycotina</taxon>
        <taxon>Agaricomycetes</taxon>
        <taxon>Agaricomycetidae</taxon>
        <taxon>Agaricales</taxon>
        <taxon>Marasmiineae</taxon>
        <taxon>Mycenaceae</taxon>
        <taxon>Mycena</taxon>
    </lineage>
</organism>
<dbReference type="RefSeq" id="XP_037213812.1">
    <property type="nucleotide sequence ID" value="XM_037369816.1"/>
</dbReference>
<dbReference type="SMART" id="SM00195">
    <property type="entry name" value="DSPc"/>
    <property type="match status" value="1"/>
</dbReference>
<dbReference type="PROSITE" id="PS50056">
    <property type="entry name" value="TYR_PHOSPHATASE_2"/>
    <property type="match status" value="1"/>
</dbReference>
<dbReference type="PROSITE" id="PS00383">
    <property type="entry name" value="TYR_PHOSPHATASE_1"/>
    <property type="match status" value="1"/>
</dbReference>
<evidence type="ECO:0000259" key="5">
    <source>
        <dbReference type="PROSITE" id="PS50054"/>
    </source>
</evidence>
<evidence type="ECO:0000256" key="1">
    <source>
        <dbReference type="ARBA" id="ARBA00008601"/>
    </source>
</evidence>
<keyword evidence="8" id="KW-1185">Reference proteome</keyword>
<reference evidence="7" key="1">
    <citation type="submission" date="2020-05" db="EMBL/GenBank/DDBJ databases">
        <title>Mycena genomes resolve the evolution of fungal bioluminescence.</title>
        <authorList>
            <person name="Tsai I.J."/>
        </authorList>
    </citation>
    <scope>NUCLEOTIDE SEQUENCE</scope>
    <source>
        <strain evidence="7">171206Taipei</strain>
    </source>
</reference>
<dbReference type="InterPro" id="IPR016130">
    <property type="entry name" value="Tyr_Pase_AS"/>
</dbReference>
<dbReference type="InterPro" id="IPR020422">
    <property type="entry name" value="TYR_PHOSPHATASE_DUAL_dom"/>
</dbReference>
<evidence type="ECO:0000259" key="6">
    <source>
        <dbReference type="PROSITE" id="PS50056"/>
    </source>
</evidence>
<feature type="domain" description="Tyrosine specific protein phosphatases" evidence="6">
    <location>
        <begin position="110"/>
        <end position="172"/>
    </location>
</feature>
<dbReference type="GO" id="GO:0004725">
    <property type="term" value="F:protein tyrosine phosphatase activity"/>
    <property type="evidence" value="ECO:0007669"/>
    <property type="project" value="UniProtKB-EC"/>
</dbReference>
<evidence type="ECO:0000256" key="2">
    <source>
        <dbReference type="ARBA" id="ARBA00013064"/>
    </source>
</evidence>
<evidence type="ECO:0000313" key="8">
    <source>
        <dbReference type="Proteomes" id="UP000636479"/>
    </source>
</evidence>
<dbReference type="OrthoDB" id="10252009at2759"/>
<dbReference type="InterPro" id="IPR029021">
    <property type="entry name" value="Prot-tyrosine_phosphatase-like"/>
</dbReference>
<keyword evidence="3" id="KW-0378">Hydrolase</keyword>
<protein>
    <recommendedName>
        <fullName evidence="2">protein-tyrosine-phosphatase</fullName>
        <ecNumber evidence="2">3.1.3.48</ecNumber>
    </recommendedName>
</protein>
<dbReference type="PANTHER" id="PTHR10159:SF519">
    <property type="entry name" value="DUAL SPECIFICITY PROTEIN PHOSPHATASE MPK3"/>
    <property type="match status" value="1"/>
</dbReference>
<dbReference type="EMBL" id="JACAZF010000015">
    <property type="protein sequence ID" value="KAF7290234.1"/>
    <property type="molecule type" value="Genomic_DNA"/>
</dbReference>
<sequence>MTASTSTPPLDAYGWPISELDYDYELSEMTQVLPGLFLGSEQNARHLPSLCRNGITHILSVMQVSDPPEFEDQLFTGVIEEDESDEEMRPVNERYRPKRMVVPVDDIPQEEIFPFFRKTNAFIDEGRELGGVLVHCQMGVSRSPTIVAAYLMSSHPPTSTPSSALAFLESKRAIVCPNWGFREQLVLYHACACNIDSDFDMEVDDHESPSRNTPRFDLNLLHKTASATSNNNQAKVAKWRAGMAKRKRLSADKLRREHERAMRAEWENNVPSGPAGSGHGAWVKNWRRASRWAASVLV</sequence>
<dbReference type="Gene3D" id="3.90.190.10">
    <property type="entry name" value="Protein tyrosine phosphatase superfamily"/>
    <property type="match status" value="1"/>
</dbReference>
<dbReference type="InterPro" id="IPR000387">
    <property type="entry name" value="Tyr_Pase_dom"/>
</dbReference>
<comment type="caution">
    <text evidence="7">The sequence shown here is derived from an EMBL/GenBank/DDBJ whole genome shotgun (WGS) entry which is preliminary data.</text>
</comment>
<dbReference type="GO" id="GO:0005737">
    <property type="term" value="C:cytoplasm"/>
    <property type="evidence" value="ECO:0007669"/>
    <property type="project" value="TreeGrafter"/>
</dbReference>